<evidence type="ECO:0000313" key="6">
    <source>
        <dbReference type="Proteomes" id="UP000030764"/>
    </source>
</evidence>
<keyword evidence="3" id="KW-0862">Zinc</keyword>
<evidence type="ECO:0000313" key="5">
    <source>
        <dbReference type="EMBL" id="KFD57290.1"/>
    </source>
</evidence>
<dbReference type="GO" id="GO:0017136">
    <property type="term" value="F:histone deacetylase activity, NAD-dependent"/>
    <property type="evidence" value="ECO:0007669"/>
    <property type="project" value="TreeGrafter"/>
</dbReference>
<dbReference type="InterPro" id="IPR026590">
    <property type="entry name" value="Ssirtuin_cat_dom"/>
</dbReference>
<name>A0A085MJ94_9BILA</name>
<evidence type="ECO:0000259" key="4">
    <source>
        <dbReference type="PROSITE" id="PS50305"/>
    </source>
</evidence>
<dbReference type="PROSITE" id="PS50305">
    <property type="entry name" value="SIRTUIN"/>
    <property type="match status" value="1"/>
</dbReference>
<gene>
    <name evidence="5" type="ORF">M513_01801</name>
</gene>
<feature type="binding site" evidence="3">
    <location>
        <position position="160"/>
    </location>
    <ligand>
        <name>Zn(2+)</name>
        <dbReference type="ChEBI" id="CHEBI:29105"/>
    </ligand>
</feature>
<dbReference type="InterPro" id="IPR029035">
    <property type="entry name" value="DHS-like_NAD/FAD-binding_dom"/>
</dbReference>
<evidence type="ECO:0000256" key="1">
    <source>
        <dbReference type="ARBA" id="ARBA00022679"/>
    </source>
</evidence>
<dbReference type="InterPro" id="IPR026591">
    <property type="entry name" value="Sirtuin_cat_small_dom_sf"/>
</dbReference>
<evidence type="ECO:0000256" key="3">
    <source>
        <dbReference type="PROSITE-ProRule" id="PRU00236"/>
    </source>
</evidence>
<keyword evidence="1" id="KW-0808">Transferase</keyword>
<dbReference type="Gene3D" id="3.30.1600.10">
    <property type="entry name" value="SIR2/SIRT2 'Small Domain"/>
    <property type="match status" value="1"/>
</dbReference>
<dbReference type="NCBIfam" id="NF003738">
    <property type="entry name" value="PRK05333.1"/>
    <property type="match status" value="1"/>
</dbReference>
<dbReference type="OrthoDB" id="424302at2759"/>
<dbReference type="InterPro" id="IPR050134">
    <property type="entry name" value="NAD-dep_sirtuin_deacylases"/>
</dbReference>
<feature type="domain" description="Deacetylase sirtuin-type" evidence="4">
    <location>
        <begin position="25"/>
        <end position="310"/>
    </location>
</feature>
<dbReference type="Gene3D" id="3.40.50.1220">
    <property type="entry name" value="TPP-binding domain"/>
    <property type="match status" value="1"/>
</dbReference>
<protein>
    <recommendedName>
        <fullName evidence="4">Deacetylase sirtuin-type domain-containing protein</fullName>
    </recommendedName>
</protein>
<feature type="active site" description="Proton acceptor" evidence="3">
    <location>
        <position position="152"/>
    </location>
</feature>
<feature type="non-terminal residue" evidence="5">
    <location>
        <position position="310"/>
    </location>
</feature>
<reference evidence="5 6" key="1">
    <citation type="journal article" date="2014" name="Nat. Genet.">
        <title>Genome and transcriptome of the porcine whipworm Trichuris suis.</title>
        <authorList>
            <person name="Jex A.R."/>
            <person name="Nejsum P."/>
            <person name="Schwarz E.M."/>
            <person name="Hu L."/>
            <person name="Young N.D."/>
            <person name="Hall R.S."/>
            <person name="Korhonen P.K."/>
            <person name="Liao S."/>
            <person name="Thamsborg S."/>
            <person name="Xia J."/>
            <person name="Xu P."/>
            <person name="Wang S."/>
            <person name="Scheerlinck J.P."/>
            <person name="Hofmann A."/>
            <person name="Sternberg P.W."/>
            <person name="Wang J."/>
            <person name="Gasser R.B."/>
        </authorList>
    </citation>
    <scope>NUCLEOTIDE SEQUENCE [LARGE SCALE GENOMIC DNA]</scope>
    <source>
        <strain evidence="5">DCEP-RM93M</strain>
    </source>
</reference>
<organism evidence="5 6">
    <name type="scientific">Trichuris suis</name>
    <name type="common">pig whipworm</name>
    <dbReference type="NCBI Taxonomy" id="68888"/>
    <lineage>
        <taxon>Eukaryota</taxon>
        <taxon>Metazoa</taxon>
        <taxon>Ecdysozoa</taxon>
        <taxon>Nematoda</taxon>
        <taxon>Enoplea</taxon>
        <taxon>Dorylaimia</taxon>
        <taxon>Trichinellida</taxon>
        <taxon>Trichuridae</taxon>
        <taxon>Trichuris</taxon>
    </lineage>
</organism>
<dbReference type="GO" id="GO:0046872">
    <property type="term" value="F:metal ion binding"/>
    <property type="evidence" value="ECO:0007669"/>
    <property type="project" value="UniProtKB-KW"/>
</dbReference>
<keyword evidence="2" id="KW-0520">NAD</keyword>
<dbReference type="PANTHER" id="PTHR11085:SF10">
    <property type="entry name" value="NAD-DEPENDENT PROTEIN DEACYLASE SIRTUIN-5, MITOCHONDRIAL-RELATED"/>
    <property type="match status" value="1"/>
</dbReference>
<dbReference type="SUPFAM" id="SSF52467">
    <property type="entry name" value="DHS-like NAD/FAD-binding domain"/>
    <property type="match status" value="1"/>
</dbReference>
<dbReference type="InterPro" id="IPR003000">
    <property type="entry name" value="Sirtuin"/>
</dbReference>
<proteinExistence type="predicted"/>
<feature type="binding site" evidence="3">
    <location>
        <position position="163"/>
    </location>
    <ligand>
        <name>Zn(2+)</name>
        <dbReference type="ChEBI" id="CHEBI:29105"/>
    </ligand>
</feature>
<feature type="binding site" evidence="3">
    <location>
        <position position="211"/>
    </location>
    <ligand>
        <name>Zn(2+)</name>
        <dbReference type="ChEBI" id="CHEBI:29105"/>
    </ligand>
</feature>
<dbReference type="GO" id="GO:0005759">
    <property type="term" value="C:mitochondrial matrix"/>
    <property type="evidence" value="ECO:0007669"/>
    <property type="project" value="TreeGrafter"/>
</dbReference>
<keyword evidence="6" id="KW-1185">Reference proteome</keyword>
<feature type="binding site" evidence="3">
    <location>
        <position position="214"/>
    </location>
    <ligand>
        <name>Zn(2+)</name>
        <dbReference type="ChEBI" id="CHEBI:29105"/>
    </ligand>
</feature>
<dbReference type="Proteomes" id="UP000030764">
    <property type="component" value="Unassembled WGS sequence"/>
</dbReference>
<evidence type="ECO:0000256" key="2">
    <source>
        <dbReference type="ARBA" id="ARBA00023027"/>
    </source>
</evidence>
<accession>A0A085MJ94</accession>
<dbReference type="PANTHER" id="PTHR11085">
    <property type="entry name" value="NAD-DEPENDENT PROTEIN DEACYLASE SIRTUIN-5, MITOCHONDRIAL-RELATED"/>
    <property type="match status" value="1"/>
</dbReference>
<dbReference type="AlphaFoldDB" id="A0A085MJ94"/>
<dbReference type="GO" id="GO:0070403">
    <property type="term" value="F:NAD+ binding"/>
    <property type="evidence" value="ECO:0007669"/>
    <property type="project" value="InterPro"/>
</dbReference>
<keyword evidence="3" id="KW-0479">Metal-binding</keyword>
<dbReference type="Pfam" id="PF02146">
    <property type="entry name" value="SIR2"/>
    <property type="match status" value="1"/>
</dbReference>
<sequence length="310" mass="35442">MLMLPVGQVALRRIWMIRSVTSFVPAHKPPKADDLSRLRDELAKSKRLVVMTGAGISTESGIPDYRSEKVGRYARSNHKPVEFQEFMNEESVRRKYWARSYVAWPKFSSVLPNVTHKKLAEWEQRSRIHWLITQNIDCLHRKAGSRRLTELHGNAYNVRCMNCNQRWDRHDFQKYIQELNINWNAKGADVAPDGDIDLPSEAEASFTTPSCNKCGGIVKPEIIFFGELLPIQEMNDCYVRVEEADAMLVLGSSLEVLSGFRFVYQMYEAGKPILIVNIGNTRADEMATVKVSSKCTTVMELIDDDMKALH</sequence>
<dbReference type="EMBL" id="KL363189">
    <property type="protein sequence ID" value="KFD57290.1"/>
    <property type="molecule type" value="Genomic_DNA"/>
</dbReference>